<keyword evidence="1" id="KW-1133">Transmembrane helix</keyword>
<dbReference type="Proteomes" id="UP000298337">
    <property type="component" value="Unassembled WGS sequence"/>
</dbReference>
<feature type="transmembrane region" description="Helical" evidence="1">
    <location>
        <begin position="403"/>
        <end position="425"/>
    </location>
</feature>
<feature type="transmembrane region" description="Helical" evidence="1">
    <location>
        <begin position="69"/>
        <end position="90"/>
    </location>
</feature>
<reference evidence="2 3" key="1">
    <citation type="submission" date="2019-04" db="EMBL/GenBank/DDBJ databases">
        <authorList>
            <person name="Feng G."/>
            <person name="Zhang J."/>
            <person name="Zhu H."/>
        </authorList>
    </citation>
    <scope>NUCLEOTIDE SEQUENCE [LARGE SCALE GENOMIC DNA]</scope>
    <source>
        <strain evidence="2 3">92R-1</strain>
    </source>
</reference>
<feature type="transmembrane region" description="Helical" evidence="1">
    <location>
        <begin position="7"/>
        <end position="28"/>
    </location>
</feature>
<dbReference type="AlphaFoldDB" id="A0A4Z0P2B5"/>
<feature type="transmembrane region" description="Helical" evidence="1">
    <location>
        <begin position="199"/>
        <end position="226"/>
    </location>
</feature>
<keyword evidence="1" id="KW-0812">Transmembrane</keyword>
<accession>A0A4Z0P2B5</accession>
<organism evidence="2 3">
    <name type="scientific">Hymenobacter fodinae</name>
    <dbReference type="NCBI Taxonomy" id="2510796"/>
    <lineage>
        <taxon>Bacteria</taxon>
        <taxon>Pseudomonadati</taxon>
        <taxon>Bacteroidota</taxon>
        <taxon>Cytophagia</taxon>
        <taxon>Cytophagales</taxon>
        <taxon>Hymenobacteraceae</taxon>
        <taxon>Hymenobacter</taxon>
    </lineage>
</organism>
<keyword evidence="1" id="KW-0472">Membrane</keyword>
<feature type="transmembrane region" description="Helical" evidence="1">
    <location>
        <begin position="102"/>
        <end position="122"/>
    </location>
</feature>
<comment type="caution">
    <text evidence="2">The sequence shown here is derived from an EMBL/GenBank/DDBJ whole genome shotgun (WGS) entry which is preliminary data.</text>
</comment>
<evidence type="ECO:0000313" key="2">
    <source>
        <dbReference type="EMBL" id="TGE05493.1"/>
    </source>
</evidence>
<protein>
    <submittedName>
        <fullName evidence="2">Uncharacterized protein</fullName>
    </submittedName>
</protein>
<feature type="transmembrane region" description="Helical" evidence="1">
    <location>
        <begin position="437"/>
        <end position="455"/>
    </location>
</feature>
<dbReference type="RefSeq" id="WP_135435806.1">
    <property type="nucleotide sequence ID" value="NZ_SRLA01000004.1"/>
</dbReference>
<sequence>MTASTPRLWVGFLTLISTALMLISAGLYNGFPLVTSDTGTYLESGIHRVVPDDRPITYGLFTQITSLQFTLWLVIFAQGLLLGWLLLHYVRVLAPRLRHYPALQVLLIALAVWLTGASWFCSQLMPDIFTAMGILALGLLLMGVALGWKERLGLLAITLLAALMHSSNLLTFTLVVLSFGGTAWITGVFEKGLVKRVQWAVTTAVVLAGWLVLPSIHAAFGGGFVISKASPAFLMGRLIEAGIMDNFLSRNCQAGNEYSLCAFRDNLPNDAIGFLWDSNSPLIKTGGWQAHTDEYKYIIREVLTSPRYYPYLVSETVQATLRQLTHIGHGDGLTPFRENTNPYWKVSDLAYYELKEYMTSLQNRGALDFSALNERTYTTHLLAVAVLAGLLLTGLRRLLTPSAILVVVILSLGVVSNAVVTGGLANVLDRLQARVSWVMPFVALLLVVQYGPAILRRAWQRLGIGSLS</sequence>
<keyword evidence="3" id="KW-1185">Reference proteome</keyword>
<evidence type="ECO:0000313" key="3">
    <source>
        <dbReference type="Proteomes" id="UP000298337"/>
    </source>
</evidence>
<dbReference type="OrthoDB" id="7238679at2"/>
<evidence type="ECO:0000256" key="1">
    <source>
        <dbReference type="SAM" id="Phobius"/>
    </source>
</evidence>
<feature type="transmembrane region" description="Helical" evidence="1">
    <location>
        <begin position="128"/>
        <end position="148"/>
    </location>
</feature>
<dbReference type="EMBL" id="SRLA01000004">
    <property type="protein sequence ID" value="TGE05493.1"/>
    <property type="molecule type" value="Genomic_DNA"/>
</dbReference>
<gene>
    <name evidence="2" type="ORF">EU556_19515</name>
</gene>
<name>A0A4Z0P2B5_9BACT</name>
<proteinExistence type="predicted"/>